<feature type="compositionally biased region" description="Basic and acidic residues" evidence="1">
    <location>
        <begin position="176"/>
        <end position="190"/>
    </location>
</feature>
<sequence length="289" mass="32771">MENVLFTTYTAASHQGEIQGLWVQNDGSDLRGRGFIPDSSPDSPVSPEPRSSRTSTGLFLLLFFSSGLSGLTLLSPQNNHTPDHMSDAPLCCCVEVKRGQNVLSLQQETETRGHCLLPDRRPPSPQRLLSVSSASPQRLLSQTSSPARCRVNYQKENGAPVRGGPRGDNSPEEIEERTARNETRATGRNEGRRKKKKKEEEDEKEEEEEEEGDIREEQKDRKTNEEGPREGNQTRGRGLRLTQIEAEELFYEHKHENRHLEEAEHTTEAWSRFWSGDGDVSRLFGRFWS</sequence>
<feature type="compositionally biased region" description="Low complexity" evidence="1">
    <location>
        <begin position="37"/>
        <end position="52"/>
    </location>
</feature>
<dbReference type="EMBL" id="CADEAL010001353">
    <property type="protein sequence ID" value="CAB1431610.1"/>
    <property type="molecule type" value="Genomic_DNA"/>
</dbReference>
<accession>A0A9N7YHG4</accession>
<keyword evidence="3" id="KW-1185">Reference proteome</keyword>
<organism evidence="2 3">
    <name type="scientific">Pleuronectes platessa</name>
    <name type="common">European plaice</name>
    <dbReference type="NCBI Taxonomy" id="8262"/>
    <lineage>
        <taxon>Eukaryota</taxon>
        <taxon>Metazoa</taxon>
        <taxon>Chordata</taxon>
        <taxon>Craniata</taxon>
        <taxon>Vertebrata</taxon>
        <taxon>Euteleostomi</taxon>
        <taxon>Actinopterygii</taxon>
        <taxon>Neopterygii</taxon>
        <taxon>Teleostei</taxon>
        <taxon>Neoteleostei</taxon>
        <taxon>Acanthomorphata</taxon>
        <taxon>Carangaria</taxon>
        <taxon>Pleuronectiformes</taxon>
        <taxon>Pleuronectoidei</taxon>
        <taxon>Pleuronectidae</taxon>
        <taxon>Pleuronectes</taxon>
    </lineage>
</organism>
<dbReference type="Proteomes" id="UP001153269">
    <property type="component" value="Unassembled WGS sequence"/>
</dbReference>
<feature type="region of interest" description="Disordered" evidence="1">
    <location>
        <begin position="32"/>
        <end position="52"/>
    </location>
</feature>
<evidence type="ECO:0000256" key="1">
    <source>
        <dbReference type="SAM" id="MobiDB-lite"/>
    </source>
</evidence>
<reference evidence="2" key="1">
    <citation type="submission" date="2020-03" db="EMBL/GenBank/DDBJ databases">
        <authorList>
            <person name="Weist P."/>
        </authorList>
    </citation>
    <scope>NUCLEOTIDE SEQUENCE</scope>
</reference>
<feature type="compositionally biased region" description="Basic and acidic residues" evidence="1">
    <location>
        <begin position="215"/>
        <end position="229"/>
    </location>
</feature>
<feature type="compositionally biased region" description="Polar residues" evidence="1">
    <location>
        <begin position="127"/>
        <end position="146"/>
    </location>
</feature>
<feature type="compositionally biased region" description="Acidic residues" evidence="1">
    <location>
        <begin position="200"/>
        <end position="214"/>
    </location>
</feature>
<feature type="region of interest" description="Disordered" evidence="1">
    <location>
        <begin position="114"/>
        <end position="240"/>
    </location>
</feature>
<dbReference type="AlphaFoldDB" id="A0A9N7YHG4"/>
<evidence type="ECO:0000313" key="3">
    <source>
        <dbReference type="Proteomes" id="UP001153269"/>
    </source>
</evidence>
<proteinExistence type="predicted"/>
<comment type="caution">
    <text evidence="2">The sequence shown here is derived from an EMBL/GenBank/DDBJ whole genome shotgun (WGS) entry which is preliminary data.</text>
</comment>
<name>A0A9N7YHG4_PLEPL</name>
<gene>
    <name evidence="2" type="ORF">PLEPLA_LOCUS19667</name>
</gene>
<protein>
    <submittedName>
        <fullName evidence="2">Uncharacterized protein</fullName>
    </submittedName>
</protein>
<evidence type="ECO:0000313" key="2">
    <source>
        <dbReference type="EMBL" id="CAB1431610.1"/>
    </source>
</evidence>